<sequence length="166" mass="18228">MRELSLLLSELVARLPPSPVSFLALCRAVVSQEGLSLFSWIPWRSADRAQFELYVHPTAEEVPPPRNSGLRATPKGSTKHKGEGLFASFAGQTASQKGFLVRYKDDLRPEADAAVGPRPFLLGSDRRTHMQHTAVHQSIFSSTNAPAGPSGICCGPVKHKSVRRWR</sequence>
<organism evidence="1">
    <name type="scientific">Toxoplasma gondii (strain ATCC 50861 / VEG)</name>
    <dbReference type="NCBI Taxonomy" id="432359"/>
    <lineage>
        <taxon>Eukaryota</taxon>
        <taxon>Sar</taxon>
        <taxon>Alveolata</taxon>
        <taxon>Apicomplexa</taxon>
        <taxon>Conoidasida</taxon>
        <taxon>Coccidia</taxon>
        <taxon>Eucoccidiorida</taxon>
        <taxon>Eimeriorina</taxon>
        <taxon>Sarcocystidae</taxon>
        <taxon>Toxoplasma</taxon>
    </lineage>
</organism>
<protein>
    <submittedName>
        <fullName evidence="1">Uncharacterized protein</fullName>
    </submittedName>
</protein>
<proteinExistence type="predicted"/>
<name>A0A0F7USD1_TOXGV</name>
<gene>
    <name evidence="1" type="ORF">BN1205_033540</name>
</gene>
<evidence type="ECO:0000313" key="1">
    <source>
        <dbReference type="EMBL" id="CEL72924.1"/>
    </source>
</evidence>
<reference evidence="1" key="1">
    <citation type="journal article" date="2015" name="PLoS ONE">
        <title>Comprehensive Evaluation of Toxoplasma gondii VEG and Neospora caninum LIV Genomes with Tachyzoite Stage Transcriptome and Proteome Defines Novel Transcript Features.</title>
        <authorList>
            <person name="Ramaprasad A."/>
            <person name="Mourier T."/>
            <person name="Naeem R."/>
            <person name="Malas T.B."/>
            <person name="Moussa E."/>
            <person name="Panigrahi A."/>
            <person name="Vermont S.J."/>
            <person name="Otto T.D."/>
            <person name="Wastling J."/>
            <person name="Pain A."/>
        </authorList>
    </citation>
    <scope>NUCLEOTIDE SEQUENCE</scope>
    <source>
        <strain evidence="1">VEG</strain>
    </source>
</reference>
<accession>A0A0F7USD1</accession>
<dbReference type="EMBL" id="LN714494">
    <property type="protein sequence ID" value="CEL72924.1"/>
    <property type="molecule type" value="Genomic_DNA"/>
</dbReference>
<dbReference type="AlphaFoldDB" id="A0A0F7USD1"/>